<dbReference type="InterPro" id="IPR012675">
    <property type="entry name" value="Beta-grasp_dom_sf"/>
</dbReference>
<dbReference type="AlphaFoldDB" id="A0A133XKL3"/>
<sequence length="94" mass="9836">MFDSPVVSIHIPPDLRSYAGGHDEITASGDTVGELFDALCHEYPAIRSHLIASGGELAPGFAVYLGPHSIRELAGLSTPVELEEVLSIVPVGAV</sequence>
<name>A0A133XKL3_9RHOO</name>
<dbReference type="Proteomes" id="UP000070186">
    <property type="component" value="Unassembled WGS sequence"/>
</dbReference>
<keyword evidence="2" id="KW-1185">Reference proteome</keyword>
<dbReference type="InterPro" id="IPR016155">
    <property type="entry name" value="Mopterin_synth/thiamin_S_b"/>
</dbReference>
<reference evidence="1 2" key="1">
    <citation type="submission" date="2015-12" db="EMBL/GenBank/DDBJ databases">
        <title>Nitrous oxide reduction kinetics distinguish bacteria harboring typical versus atypical NosZ.</title>
        <authorList>
            <person name="Yoon S."/>
            <person name="Nissen S."/>
            <person name="Park D."/>
            <person name="Sanford R.A."/>
            <person name="Loeffler F.E."/>
        </authorList>
    </citation>
    <scope>NUCLEOTIDE SEQUENCE [LARGE SCALE GENOMIC DNA]</scope>
    <source>
        <strain evidence="1 2">ATCC BAA-841</strain>
    </source>
</reference>
<dbReference type="STRING" id="281362.AT959_07410"/>
<proteinExistence type="predicted"/>
<dbReference type="RefSeq" id="WP_066882173.1">
    <property type="nucleotide sequence ID" value="NZ_LODL01000013.1"/>
</dbReference>
<evidence type="ECO:0000313" key="1">
    <source>
        <dbReference type="EMBL" id="KXB31479.1"/>
    </source>
</evidence>
<accession>A0A133XKL3</accession>
<dbReference type="InterPro" id="IPR052045">
    <property type="entry name" value="Sulfur_Carrier/Prot_Modifier"/>
</dbReference>
<comment type="caution">
    <text evidence="1">The sequence shown here is derived from an EMBL/GenBank/DDBJ whole genome shotgun (WGS) entry which is preliminary data.</text>
</comment>
<dbReference type="PANTHER" id="PTHR38031:SF1">
    <property type="entry name" value="SULFUR CARRIER PROTEIN CYSO"/>
    <property type="match status" value="1"/>
</dbReference>
<dbReference type="EMBL" id="LODL01000013">
    <property type="protein sequence ID" value="KXB31479.1"/>
    <property type="molecule type" value="Genomic_DNA"/>
</dbReference>
<protein>
    <recommendedName>
        <fullName evidence="3">Molybdopterin synthase sulfur carrier subunit</fullName>
    </recommendedName>
</protein>
<dbReference type="PANTHER" id="PTHR38031">
    <property type="entry name" value="SULFUR CARRIER PROTEIN SLR0821-RELATED"/>
    <property type="match status" value="1"/>
</dbReference>
<evidence type="ECO:0000313" key="2">
    <source>
        <dbReference type="Proteomes" id="UP000070186"/>
    </source>
</evidence>
<dbReference type="Gene3D" id="3.10.20.30">
    <property type="match status" value="1"/>
</dbReference>
<organism evidence="1 2">
    <name type="scientific">Dechloromonas denitrificans</name>
    <dbReference type="NCBI Taxonomy" id="281362"/>
    <lineage>
        <taxon>Bacteria</taxon>
        <taxon>Pseudomonadati</taxon>
        <taxon>Pseudomonadota</taxon>
        <taxon>Betaproteobacteria</taxon>
        <taxon>Rhodocyclales</taxon>
        <taxon>Azonexaceae</taxon>
        <taxon>Dechloromonas</taxon>
    </lineage>
</organism>
<dbReference type="SUPFAM" id="SSF54285">
    <property type="entry name" value="MoaD/ThiS"/>
    <property type="match status" value="1"/>
</dbReference>
<evidence type="ECO:0008006" key="3">
    <source>
        <dbReference type="Google" id="ProtNLM"/>
    </source>
</evidence>
<gene>
    <name evidence="1" type="ORF">AT959_07410</name>
</gene>